<dbReference type="GO" id="GO:0000139">
    <property type="term" value="C:Golgi membrane"/>
    <property type="evidence" value="ECO:0007669"/>
    <property type="project" value="UniProtKB-SubCell"/>
</dbReference>
<evidence type="ECO:0000256" key="2">
    <source>
        <dbReference type="ARBA" id="ARBA00008160"/>
    </source>
</evidence>
<evidence type="ECO:0000313" key="12">
    <source>
        <dbReference type="Proteomes" id="UP001244011"/>
    </source>
</evidence>
<evidence type="ECO:0000256" key="3">
    <source>
        <dbReference type="ARBA" id="ARBA00022448"/>
    </source>
</evidence>
<evidence type="ECO:0000313" key="11">
    <source>
        <dbReference type="EMBL" id="KAK1766433.1"/>
    </source>
</evidence>
<dbReference type="Proteomes" id="UP001244011">
    <property type="component" value="Unassembled WGS sequence"/>
</dbReference>
<evidence type="ECO:0000256" key="8">
    <source>
        <dbReference type="ARBA" id="ARBA00023136"/>
    </source>
</evidence>
<keyword evidence="5" id="KW-0653">Protein transport</keyword>
<keyword evidence="3" id="KW-0813">Transport</keyword>
<reference evidence="11" key="1">
    <citation type="submission" date="2023-06" db="EMBL/GenBank/DDBJ databases">
        <title>Genome-scale phylogeny and comparative genomics of the fungal order Sordariales.</title>
        <authorList>
            <consortium name="Lawrence Berkeley National Laboratory"/>
            <person name="Hensen N."/>
            <person name="Bonometti L."/>
            <person name="Westerberg I."/>
            <person name="Brannstrom I.O."/>
            <person name="Guillou S."/>
            <person name="Cros-Aarteil S."/>
            <person name="Calhoun S."/>
            <person name="Haridas S."/>
            <person name="Kuo A."/>
            <person name="Mondo S."/>
            <person name="Pangilinan J."/>
            <person name="Riley R."/>
            <person name="Labutti K."/>
            <person name="Andreopoulos B."/>
            <person name="Lipzen A."/>
            <person name="Chen C."/>
            <person name="Yanf M."/>
            <person name="Daum C."/>
            <person name="Ng V."/>
            <person name="Clum A."/>
            <person name="Steindorff A."/>
            <person name="Ohm R."/>
            <person name="Martin F."/>
            <person name="Silar P."/>
            <person name="Natvig D."/>
            <person name="Lalanne C."/>
            <person name="Gautier V."/>
            <person name="Ament-Velasquez S.L."/>
            <person name="Kruys A."/>
            <person name="Hutchinson M.I."/>
            <person name="Powell A.J."/>
            <person name="Barry K."/>
            <person name="Miller A.N."/>
            <person name="Grigoriev I.V."/>
            <person name="Debuchy R."/>
            <person name="Gladieux P."/>
            <person name="Thoren M.H."/>
            <person name="Johannesson H."/>
        </authorList>
    </citation>
    <scope>NUCLEOTIDE SEQUENCE</scope>
    <source>
        <strain evidence="11">8032-3</strain>
    </source>
</reference>
<dbReference type="GO" id="GO:0006895">
    <property type="term" value="P:Golgi to endosome transport"/>
    <property type="evidence" value="ECO:0007669"/>
    <property type="project" value="TreeGrafter"/>
</dbReference>
<feature type="compositionally biased region" description="Basic and acidic residues" evidence="9">
    <location>
        <begin position="210"/>
        <end position="220"/>
    </location>
</feature>
<evidence type="ECO:0000256" key="6">
    <source>
        <dbReference type="ARBA" id="ARBA00022989"/>
    </source>
</evidence>
<accession>A0AAJ0BXR0</accession>
<comment type="subcellular location">
    <subcellularLocation>
        <location evidence="1">Golgi apparatus membrane</location>
        <topology evidence="1">Multi-pass membrane protein</topology>
    </subcellularLocation>
</comment>
<feature type="compositionally biased region" description="Gly residues" evidence="9">
    <location>
        <begin position="167"/>
        <end position="184"/>
    </location>
</feature>
<evidence type="ECO:0000256" key="1">
    <source>
        <dbReference type="ARBA" id="ARBA00004653"/>
    </source>
</evidence>
<name>A0AAJ0BXR0_9PEZI</name>
<feature type="transmembrane region" description="Helical" evidence="10">
    <location>
        <begin position="30"/>
        <end position="49"/>
    </location>
</feature>
<evidence type="ECO:0000256" key="7">
    <source>
        <dbReference type="ARBA" id="ARBA00023034"/>
    </source>
</evidence>
<dbReference type="Pfam" id="PF09801">
    <property type="entry name" value="SYS1"/>
    <property type="match status" value="1"/>
</dbReference>
<feature type="transmembrane region" description="Helical" evidence="10">
    <location>
        <begin position="98"/>
        <end position="118"/>
    </location>
</feature>
<protein>
    <submittedName>
        <fullName evidence="11">Integral membrane protein S linking to the trans Golgi network-domain-containing protein</fullName>
    </submittedName>
</protein>
<dbReference type="GO" id="GO:0005802">
    <property type="term" value="C:trans-Golgi network"/>
    <property type="evidence" value="ECO:0007669"/>
    <property type="project" value="TreeGrafter"/>
</dbReference>
<comment type="similarity">
    <text evidence="2">Belongs to the SYS1 family.</text>
</comment>
<keyword evidence="8 10" id="KW-0472">Membrane</keyword>
<gene>
    <name evidence="11" type="ORF">QBC33DRAFT_541032</name>
</gene>
<keyword evidence="6 10" id="KW-1133">Transmembrane helix</keyword>
<dbReference type="GO" id="GO:0005829">
    <property type="term" value="C:cytosol"/>
    <property type="evidence" value="ECO:0007669"/>
    <property type="project" value="GOC"/>
</dbReference>
<dbReference type="GO" id="GO:0034067">
    <property type="term" value="P:protein localization to Golgi apparatus"/>
    <property type="evidence" value="ECO:0007669"/>
    <property type="project" value="TreeGrafter"/>
</dbReference>
<feature type="transmembrane region" description="Helical" evidence="10">
    <location>
        <begin position="69"/>
        <end position="91"/>
    </location>
</feature>
<evidence type="ECO:0000256" key="9">
    <source>
        <dbReference type="SAM" id="MobiDB-lite"/>
    </source>
</evidence>
<dbReference type="GeneID" id="85311311"/>
<evidence type="ECO:0000256" key="4">
    <source>
        <dbReference type="ARBA" id="ARBA00022692"/>
    </source>
</evidence>
<keyword evidence="12" id="KW-1185">Reference proteome</keyword>
<dbReference type="GO" id="GO:0043001">
    <property type="term" value="P:Golgi to plasma membrane protein transport"/>
    <property type="evidence" value="ECO:0007669"/>
    <property type="project" value="TreeGrafter"/>
</dbReference>
<feature type="transmembrane region" description="Helical" evidence="10">
    <location>
        <begin position="124"/>
        <end position="145"/>
    </location>
</feature>
<evidence type="ECO:0000256" key="10">
    <source>
        <dbReference type="SAM" id="Phobius"/>
    </source>
</evidence>
<evidence type="ECO:0000256" key="5">
    <source>
        <dbReference type="ARBA" id="ARBA00022927"/>
    </source>
</evidence>
<dbReference type="InterPro" id="IPR019185">
    <property type="entry name" value="Integral_membrane_SYS1-rel"/>
</dbReference>
<dbReference type="EMBL" id="MU839011">
    <property type="protein sequence ID" value="KAK1766433.1"/>
    <property type="molecule type" value="Genomic_DNA"/>
</dbReference>
<feature type="region of interest" description="Disordered" evidence="9">
    <location>
        <begin position="166"/>
        <end position="220"/>
    </location>
</feature>
<sequence length="220" mass="23534">MARRRRPPRPGALAELPPLKILSQMAALQGLYYAAAVVLMFFNTLVAGTRFDLDLVLGWAAIRGDTTQGWLMAFLWVLDGGFFMSLAIILFVVRSKLVIDFALSMHVIHLVLVVLYSRQVPRHAMWWACMAVSSTLAACLSTWGCRYRELKPIPFGGGGAAAAAAADGGGGEGSSRNAGGGDAGIEGDEEEGFSRGRGRGRGRAGGGEYEMVHMKGDADR</sequence>
<organism evidence="11 12">
    <name type="scientific">Phialemonium atrogriseum</name>
    <dbReference type="NCBI Taxonomy" id="1093897"/>
    <lineage>
        <taxon>Eukaryota</taxon>
        <taxon>Fungi</taxon>
        <taxon>Dikarya</taxon>
        <taxon>Ascomycota</taxon>
        <taxon>Pezizomycotina</taxon>
        <taxon>Sordariomycetes</taxon>
        <taxon>Sordariomycetidae</taxon>
        <taxon>Cephalothecales</taxon>
        <taxon>Cephalothecaceae</taxon>
        <taxon>Phialemonium</taxon>
    </lineage>
</organism>
<keyword evidence="7" id="KW-0333">Golgi apparatus</keyword>
<dbReference type="PANTHER" id="PTHR12952">
    <property type="entry name" value="SYS1"/>
    <property type="match status" value="1"/>
</dbReference>
<dbReference type="PANTHER" id="PTHR12952:SF0">
    <property type="entry name" value="PROTEIN SYS1 HOMOLOG"/>
    <property type="match status" value="1"/>
</dbReference>
<dbReference type="AlphaFoldDB" id="A0AAJ0BXR0"/>
<dbReference type="RefSeq" id="XP_060282646.1">
    <property type="nucleotide sequence ID" value="XM_060428124.1"/>
</dbReference>
<keyword evidence="4 10" id="KW-0812">Transmembrane</keyword>
<comment type="caution">
    <text evidence="11">The sequence shown here is derived from an EMBL/GenBank/DDBJ whole genome shotgun (WGS) entry which is preliminary data.</text>
</comment>
<proteinExistence type="inferred from homology"/>